<dbReference type="Pfam" id="PF13442">
    <property type="entry name" value="Cytochrome_CBB3"/>
    <property type="match status" value="1"/>
</dbReference>
<dbReference type="GO" id="GO:0009055">
    <property type="term" value="F:electron transfer activity"/>
    <property type="evidence" value="ECO:0007669"/>
    <property type="project" value="InterPro"/>
</dbReference>
<organism evidence="8 9">
    <name type="scientific">Jiella avicenniae</name>
    <dbReference type="NCBI Taxonomy" id="2907202"/>
    <lineage>
        <taxon>Bacteria</taxon>
        <taxon>Pseudomonadati</taxon>
        <taxon>Pseudomonadota</taxon>
        <taxon>Alphaproteobacteria</taxon>
        <taxon>Hyphomicrobiales</taxon>
        <taxon>Aurantimonadaceae</taxon>
        <taxon>Jiella</taxon>
    </lineage>
</organism>
<dbReference type="SUPFAM" id="SSF46626">
    <property type="entry name" value="Cytochrome c"/>
    <property type="match status" value="1"/>
</dbReference>
<evidence type="ECO:0000256" key="3">
    <source>
        <dbReference type="ARBA" id="ARBA00023004"/>
    </source>
</evidence>
<evidence type="ECO:0000313" key="9">
    <source>
        <dbReference type="Proteomes" id="UP001139035"/>
    </source>
</evidence>
<evidence type="ECO:0000256" key="6">
    <source>
        <dbReference type="SAM" id="SignalP"/>
    </source>
</evidence>
<feature type="compositionally biased region" description="Gly residues" evidence="5">
    <location>
        <begin position="72"/>
        <end position="82"/>
    </location>
</feature>
<dbReference type="GO" id="GO:0046872">
    <property type="term" value="F:metal ion binding"/>
    <property type="evidence" value="ECO:0007669"/>
    <property type="project" value="UniProtKB-KW"/>
</dbReference>
<evidence type="ECO:0000256" key="4">
    <source>
        <dbReference type="PROSITE-ProRule" id="PRU00433"/>
    </source>
</evidence>
<proteinExistence type="predicted"/>
<reference evidence="8" key="1">
    <citation type="submission" date="2022-01" db="EMBL/GenBank/DDBJ databases">
        <title>Jiella avicenniae sp. nov., a novel endophytic bacterium isolated from bark of Avicennia marina.</title>
        <authorList>
            <person name="Tuo L."/>
        </authorList>
    </citation>
    <scope>NUCLEOTIDE SEQUENCE</scope>
    <source>
        <strain evidence="8">CBK1P-4</strain>
    </source>
</reference>
<dbReference type="EMBL" id="JAJUWU010000010">
    <property type="protein sequence ID" value="MCE7028625.1"/>
    <property type="molecule type" value="Genomic_DNA"/>
</dbReference>
<feature type="domain" description="Cytochrome c" evidence="7">
    <location>
        <begin position="159"/>
        <end position="245"/>
    </location>
</feature>
<protein>
    <submittedName>
        <fullName evidence="8">C-type cytochrome</fullName>
    </submittedName>
</protein>
<evidence type="ECO:0000313" key="8">
    <source>
        <dbReference type="EMBL" id="MCE7028625.1"/>
    </source>
</evidence>
<gene>
    <name evidence="8" type="ORF">LZD57_11555</name>
</gene>
<feature type="compositionally biased region" description="Low complexity" evidence="5">
    <location>
        <begin position="83"/>
        <end position="98"/>
    </location>
</feature>
<dbReference type="GO" id="GO:0020037">
    <property type="term" value="F:heme binding"/>
    <property type="evidence" value="ECO:0007669"/>
    <property type="project" value="InterPro"/>
</dbReference>
<dbReference type="InterPro" id="IPR036909">
    <property type="entry name" value="Cyt_c-like_dom_sf"/>
</dbReference>
<evidence type="ECO:0000259" key="7">
    <source>
        <dbReference type="PROSITE" id="PS51007"/>
    </source>
</evidence>
<sequence length="273" mass="27586">MTTKMTALAGALVLSVSGLAFAQNSGTTIVPQGQSMPGQTSGGAAAAAATSGGQAASQAPAEGSGGAAAQASGGGQAAGGGTSQPDGNGEAAAAGGEAPTTPVSGDAKMADAEHMKPDAHPSKDTATEGNEPTEGDLGKYTDPSGNPTYLVDADGKADWYTWRGYKKYMANCMQCHGPDGLGSSFAPNLTDQLQALSYYDFAGIVVSGQQNKWNPSGNSVMPAWGEDPNVMCSMDAIYIYLRARADGVVGRGEPKRIGNNKAAQDEEYSCLGF</sequence>
<keyword evidence="1 4" id="KW-0349">Heme</keyword>
<keyword evidence="2 4" id="KW-0479">Metal-binding</keyword>
<dbReference type="Gene3D" id="1.10.760.10">
    <property type="entry name" value="Cytochrome c-like domain"/>
    <property type="match status" value="1"/>
</dbReference>
<keyword evidence="6" id="KW-0732">Signal</keyword>
<feature type="chain" id="PRO_5040766759" evidence="6">
    <location>
        <begin position="23"/>
        <end position="273"/>
    </location>
</feature>
<comment type="caution">
    <text evidence="8">The sequence shown here is derived from an EMBL/GenBank/DDBJ whole genome shotgun (WGS) entry which is preliminary data.</text>
</comment>
<name>A0A9X1P1H6_9HYPH</name>
<dbReference type="RefSeq" id="WP_233719781.1">
    <property type="nucleotide sequence ID" value="NZ_JAJUWU010000010.1"/>
</dbReference>
<dbReference type="PROSITE" id="PS51007">
    <property type="entry name" value="CYTC"/>
    <property type="match status" value="1"/>
</dbReference>
<feature type="signal peptide" evidence="6">
    <location>
        <begin position="1"/>
        <end position="22"/>
    </location>
</feature>
<feature type="compositionally biased region" description="Basic and acidic residues" evidence="5">
    <location>
        <begin position="108"/>
        <end position="126"/>
    </location>
</feature>
<accession>A0A9X1P1H6</accession>
<dbReference type="InterPro" id="IPR009056">
    <property type="entry name" value="Cyt_c-like_dom"/>
</dbReference>
<dbReference type="AlphaFoldDB" id="A0A9X1P1H6"/>
<feature type="region of interest" description="Disordered" evidence="5">
    <location>
        <begin position="31"/>
        <end position="152"/>
    </location>
</feature>
<keyword evidence="9" id="KW-1185">Reference proteome</keyword>
<evidence type="ECO:0000256" key="2">
    <source>
        <dbReference type="ARBA" id="ARBA00022723"/>
    </source>
</evidence>
<evidence type="ECO:0000256" key="5">
    <source>
        <dbReference type="SAM" id="MobiDB-lite"/>
    </source>
</evidence>
<feature type="compositionally biased region" description="Low complexity" evidence="5">
    <location>
        <begin position="37"/>
        <end position="71"/>
    </location>
</feature>
<keyword evidence="3 4" id="KW-0408">Iron</keyword>
<dbReference type="Proteomes" id="UP001139035">
    <property type="component" value="Unassembled WGS sequence"/>
</dbReference>
<evidence type="ECO:0000256" key="1">
    <source>
        <dbReference type="ARBA" id="ARBA00022617"/>
    </source>
</evidence>